<dbReference type="PROSITE" id="PS00542">
    <property type="entry name" value="COMPLEX1_30K"/>
    <property type="match status" value="1"/>
</dbReference>
<dbReference type="InterPro" id="IPR010218">
    <property type="entry name" value="NADH_DH_suC"/>
</dbReference>
<evidence type="ECO:0000256" key="2">
    <source>
        <dbReference type="ARBA" id="ARBA00022448"/>
    </source>
</evidence>
<dbReference type="EMBL" id="MK086001">
    <property type="protein sequence ID" value="QBX98568.1"/>
    <property type="molecule type" value="Genomic_DNA"/>
</dbReference>
<dbReference type="InterPro" id="IPR037232">
    <property type="entry name" value="NADH_quin_OxRdtase_su_C/D-like"/>
</dbReference>
<evidence type="ECO:0000313" key="5">
    <source>
        <dbReference type="EMBL" id="QBX98568.1"/>
    </source>
</evidence>
<keyword evidence="3" id="KW-1278">Translocase</keyword>
<accession>A0A4D6C5W5</accession>
<evidence type="ECO:0000256" key="1">
    <source>
        <dbReference type="ARBA" id="ARBA00007569"/>
    </source>
</evidence>
<protein>
    <submittedName>
        <fullName evidence="5">NADH dehydrogenase subunit 9</fullName>
    </submittedName>
</protein>
<dbReference type="PANTHER" id="PTHR10884">
    <property type="entry name" value="NADH DEHYDROGENASE UBIQUINONE IRON-SULFUR PROTEIN 3"/>
    <property type="match status" value="1"/>
</dbReference>
<comment type="similarity">
    <text evidence="1 3">Belongs to the complex I 30 kDa subunit family.</text>
</comment>
<keyword evidence="2 3" id="KW-0813">Transport</keyword>
<feature type="domain" description="NADH:ubiquinone oxidoreductase 30kDa subunit" evidence="4">
    <location>
        <begin position="29"/>
        <end position="149"/>
    </location>
</feature>
<keyword evidence="5" id="KW-0496">Mitochondrion</keyword>
<evidence type="ECO:0000259" key="4">
    <source>
        <dbReference type="Pfam" id="PF00329"/>
    </source>
</evidence>
<sequence length="199" mass="23678">MKDYLKHLMLTLPGWIQEIQMQRNEGIICVRPEHLKNVLVFLRDHTSCQYKLLVELCGADYPSREKRFEVVYELLSVSCNTRIRVKTSVDEFEGVPSVSSIYSNAIWSERETWDLYGVYFQDHPDLRRILTDYGFEGYPLRKDFPLSGFTEVRYDETNKRVIYEPLEMPQEFRSFDLQTPWNPFMLREDKGNSSRPTKE</sequence>
<dbReference type="GO" id="GO:0008137">
    <property type="term" value="F:NADH dehydrogenase (ubiquinone) activity"/>
    <property type="evidence" value="ECO:0007669"/>
    <property type="project" value="InterPro"/>
</dbReference>
<dbReference type="Gene3D" id="3.30.460.80">
    <property type="entry name" value="NADH:ubiquinone oxidoreductase, 30kDa subunit"/>
    <property type="match status" value="1"/>
</dbReference>
<dbReference type="NCBIfam" id="NF004733">
    <property type="entry name" value="PRK06074.1-5"/>
    <property type="match status" value="1"/>
</dbReference>
<dbReference type="RefSeq" id="YP_009646654.1">
    <property type="nucleotide sequence ID" value="NC_042492.1"/>
</dbReference>
<dbReference type="NCBIfam" id="TIGR01961">
    <property type="entry name" value="NuoC_fam"/>
    <property type="match status" value="1"/>
</dbReference>
<dbReference type="GO" id="GO:0016651">
    <property type="term" value="F:oxidoreductase activity, acting on NAD(P)H"/>
    <property type="evidence" value="ECO:0007669"/>
    <property type="project" value="InterPro"/>
</dbReference>
<dbReference type="HAMAP" id="MF_01357">
    <property type="entry name" value="NDH1_NuoC"/>
    <property type="match status" value="1"/>
</dbReference>
<evidence type="ECO:0000256" key="3">
    <source>
        <dbReference type="RuleBase" id="RU003456"/>
    </source>
</evidence>
<dbReference type="Pfam" id="PF00329">
    <property type="entry name" value="Complex1_30kDa"/>
    <property type="match status" value="1"/>
</dbReference>
<dbReference type="AlphaFoldDB" id="A0A4D6C5W5"/>
<dbReference type="GeneID" id="40351562"/>
<reference evidence="5" key="1">
    <citation type="journal article" date="2019" name="Genome Biol. Evol.">
        <title>Tracing the Evolution of the Plastome and Mitogenome in the Chloropicophyceae Uncovered Convergent tRNA Gene Losses and a Variant Plastid Genetic Code.</title>
        <authorList>
            <person name="Turmel M."/>
            <person name="Dos Santos A.L."/>
            <person name="Otis C."/>
            <person name="Sergerie R."/>
            <person name="Lemieux C."/>
        </authorList>
    </citation>
    <scope>NUCLEOTIDE SEQUENCE</scope>
</reference>
<dbReference type="InterPro" id="IPR020396">
    <property type="entry name" value="NADH_UbQ_OxRdtase_CS"/>
</dbReference>
<dbReference type="PANTHER" id="PTHR10884:SF14">
    <property type="entry name" value="NADH DEHYDROGENASE [UBIQUINONE] IRON-SULFUR PROTEIN 3, MITOCHONDRIAL"/>
    <property type="match status" value="1"/>
</dbReference>
<geneLocation type="mitochondrion" evidence="5"/>
<organism evidence="5">
    <name type="scientific">Chloropicon laureae</name>
    <dbReference type="NCBI Taxonomy" id="464258"/>
    <lineage>
        <taxon>Eukaryota</taxon>
        <taxon>Viridiplantae</taxon>
        <taxon>Chlorophyta</taxon>
        <taxon>Chloropicophyceae</taxon>
        <taxon>Chloropicales</taxon>
        <taxon>Chloropicaceae</taxon>
        <taxon>Chloropicon</taxon>
    </lineage>
</organism>
<keyword evidence="3" id="KW-0520">NAD</keyword>
<name>A0A4D6C5W5_9CHLO</name>
<gene>
    <name evidence="5" type="primary">nad9</name>
</gene>
<dbReference type="SUPFAM" id="SSF143243">
    <property type="entry name" value="Nqo5-like"/>
    <property type="match status" value="1"/>
</dbReference>
<proteinExistence type="inferred from homology"/>
<dbReference type="InterPro" id="IPR001268">
    <property type="entry name" value="NADH_UbQ_OxRdtase_30kDa_su"/>
</dbReference>